<dbReference type="KEGG" id="aaeo:BJI67_02585"/>
<dbReference type="Gene3D" id="3.30.70.1320">
    <property type="entry name" value="Multidrug efflux transporter AcrB pore domain like"/>
    <property type="match status" value="1"/>
</dbReference>
<feature type="transmembrane region" description="Helical" evidence="1">
    <location>
        <begin position="986"/>
        <end position="1012"/>
    </location>
</feature>
<keyword evidence="1" id="KW-0812">Transmembrane</keyword>
<feature type="transmembrane region" description="Helical" evidence="1">
    <location>
        <begin position="364"/>
        <end position="384"/>
    </location>
</feature>
<dbReference type="EMBL" id="CP017448">
    <property type="protein sequence ID" value="AOV16100.1"/>
    <property type="molecule type" value="Genomic_DNA"/>
</dbReference>
<dbReference type="InterPro" id="IPR001036">
    <property type="entry name" value="Acrflvin-R"/>
</dbReference>
<dbReference type="Gene3D" id="3.30.70.1430">
    <property type="entry name" value="Multidrug efflux transporter AcrB pore domain"/>
    <property type="match status" value="2"/>
</dbReference>
<dbReference type="Gene3D" id="3.30.70.1440">
    <property type="entry name" value="Multidrug efflux transporter AcrB pore domain"/>
    <property type="match status" value="1"/>
</dbReference>
<keyword evidence="1" id="KW-0472">Membrane</keyword>
<feature type="transmembrane region" description="Helical" evidence="1">
    <location>
        <begin position="854"/>
        <end position="875"/>
    </location>
</feature>
<feature type="transmembrane region" description="Helical" evidence="1">
    <location>
        <begin position="467"/>
        <end position="489"/>
    </location>
</feature>
<gene>
    <name evidence="2" type="ORF">BJI67_02585</name>
</gene>
<organism evidence="2 3">
    <name type="scientific">Acidihalobacter aeolianus</name>
    <dbReference type="NCBI Taxonomy" id="2792603"/>
    <lineage>
        <taxon>Bacteria</taxon>
        <taxon>Pseudomonadati</taxon>
        <taxon>Pseudomonadota</taxon>
        <taxon>Gammaproteobacteria</taxon>
        <taxon>Chromatiales</taxon>
        <taxon>Ectothiorhodospiraceae</taxon>
        <taxon>Acidihalobacter</taxon>
    </lineage>
</organism>
<dbReference type="InterPro" id="IPR027463">
    <property type="entry name" value="AcrB_DN_DC_subdom"/>
</dbReference>
<accession>A0A1D8K570</accession>
<dbReference type="Gene3D" id="1.20.1640.10">
    <property type="entry name" value="Multidrug efflux transporter AcrB transmembrane domain"/>
    <property type="match status" value="2"/>
</dbReference>
<name>A0A1D8K570_9GAMM</name>
<dbReference type="PANTHER" id="PTHR32063">
    <property type="match status" value="1"/>
</dbReference>
<dbReference type="SUPFAM" id="SSF82714">
    <property type="entry name" value="Multidrug efflux transporter AcrB TolC docking domain, DN and DC subdomains"/>
    <property type="match status" value="2"/>
</dbReference>
<evidence type="ECO:0000313" key="3">
    <source>
        <dbReference type="Proteomes" id="UP000095342"/>
    </source>
</evidence>
<feature type="transmembrane region" description="Helical" evidence="1">
    <location>
        <begin position="435"/>
        <end position="455"/>
    </location>
</feature>
<feature type="transmembrane region" description="Helical" evidence="1">
    <location>
        <begin position="338"/>
        <end position="357"/>
    </location>
</feature>
<keyword evidence="3" id="KW-1185">Reference proteome</keyword>
<dbReference type="Pfam" id="PF00873">
    <property type="entry name" value="ACR_tran"/>
    <property type="match status" value="1"/>
</dbReference>
<dbReference type="GO" id="GO:0005886">
    <property type="term" value="C:plasma membrane"/>
    <property type="evidence" value="ECO:0007669"/>
    <property type="project" value="TreeGrafter"/>
</dbReference>
<evidence type="ECO:0000313" key="2">
    <source>
        <dbReference type="EMBL" id="AOV16100.1"/>
    </source>
</evidence>
<dbReference type="Proteomes" id="UP000095342">
    <property type="component" value="Chromosome"/>
</dbReference>
<feature type="transmembrane region" description="Helical" evidence="1">
    <location>
        <begin position="390"/>
        <end position="414"/>
    </location>
</feature>
<evidence type="ECO:0000256" key="1">
    <source>
        <dbReference type="SAM" id="Phobius"/>
    </source>
</evidence>
<sequence>MKFTDIFVRRPVLATALSLVILLLGLQAYTQMTVREYPKLTNSMVTITTTYPGASPSTVQGFITTRLERVIASAPGIDYMTSISSESASVITAYMKLNYSPNAAVANIQSKVQQVVNQLPAGSQLPIVNVTVGDPTALMYIAFYGDKYSQQQITDYLLRVVQPQLASVAGVSQAQILPAGHGNGNTFAMRVWLNPREMAALGVTAADVTKALTANDYISAVGRTHGKNVATMITATTSLHNVGEFRDLVVKQTGNTLVRLKDVAKVQLGAENYDSDAYFDGKTGAFVGIQPSPSANSLDVARGVKQKLKEIVAQLPPGMHAAIPYDATTYISKSIDEVLTTVAITLGVVVLVIFLSLGSVRAVTIPVVAIPLAIIGGGFIMWLMGFSVNLLTLLAIVLAIGLVVDDAIIVVENVHRHIEEGKAPFEAALMTGRELGGPIVVMSTTLIAVFAPIGFMGGFTGSLFSEFAFTLVATVLISMIIALTLSPMLSGKVLRHSKEHGLVHFIDARFNSFRRVYDRMLHGSMNYVPVTLVFAAAILSSIYFLFTTTPKELAPKEDQGVIFAMGTAQPTATASYLKRYGMMILHDFASLPQFSKSFMVTGFVPGGGGTNGLFAGMLLKPWSQRSETAMQIEPKVQQMLGGIPGLQIAAFQKPALPGSAGGLPVQFVIQSSSGYHKINTVANELIGRAYSSGLFMYVTKDLKIDNPEIVLKIHRNIAASLGLTMQAITEDLQPLLGGNLVNRFDMQGRSYEVIPQVPDKFRANPNLLKQYYLKTASGKLVPASTVVSIERSVQPEYLPQFQQQNSATIQAIPRPGVTQGEALSFLRTTAKQIFPAGFSVNYASESRQFMQEKGGLMVTFALAVLLIFLLLAAQFESFRDPLIVLVTVPMSISGALIFMSLGLATINIYTEVGLITLIGLIAKQGILIVQFANEIQRHEGLSKREAVEKASSIRLRPILMTTAAMVFGVVPLLLATGPGAVSRFDMGLVIAAGLSIGSLFSLFVVPAMYVLLAKDLHHEYLANMEAKQGGGGEPEPSASA</sequence>
<proteinExistence type="predicted"/>
<feature type="transmembrane region" description="Helical" evidence="1">
    <location>
        <begin position="912"/>
        <end position="932"/>
    </location>
</feature>
<reference evidence="2 3" key="1">
    <citation type="submission" date="2016-09" db="EMBL/GenBank/DDBJ databases">
        <title>Acidihalobacter prosperus V6 (DSM14174).</title>
        <authorList>
            <person name="Khaleque H.N."/>
            <person name="Ramsay J.P."/>
            <person name="Murphy R.J.T."/>
            <person name="Kaksonen A.H."/>
            <person name="Boxall N.J."/>
            <person name="Watkin E.L.J."/>
        </authorList>
    </citation>
    <scope>NUCLEOTIDE SEQUENCE [LARGE SCALE GENOMIC DNA]</scope>
    <source>
        <strain evidence="2 3">V6</strain>
    </source>
</reference>
<feature type="transmembrane region" description="Helical" evidence="1">
    <location>
        <begin position="882"/>
        <end position="906"/>
    </location>
</feature>
<dbReference type="SUPFAM" id="SSF82866">
    <property type="entry name" value="Multidrug efflux transporter AcrB transmembrane domain"/>
    <property type="match status" value="2"/>
</dbReference>
<feature type="transmembrane region" description="Helical" evidence="1">
    <location>
        <begin position="524"/>
        <end position="546"/>
    </location>
</feature>
<keyword evidence="1" id="KW-1133">Transmembrane helix</keyword>
<dbReference type="GO" id="GO:0042910">
    <property type="term" value="F:xenobiotic transmembrane transporter activity"/>
    <property type="evidence" value="ECO:0007669"/>
    <property type="project" value="TreeGrafter"/>
</dbReference>
<protein>
    <submittedName>
        <fullName evidence="2">Multidrug efflux protein</fullName>
    </submittedName>
</protein>
<feature type="transmembrane region" description="Helical" evidence="1">
    <location>
        <begin position="953"/>
        <end position="974"/>
    </location>
</feature>
<dbReference type="AlphaFoldDB" id="A0A1D8K570"/>
<dbReference type="PANTHER" id="PTHR32063:SF14">
    <property type="entry name" value="BLL4319 PROTEIN"/>
    <property type="match status" value="1"/>
</dbReference>
<dbReference type="PRINTS" id="PR00702">
    <property type="entry name" value="ACRIFLAVINRP"/>
</dbReference>
<dbReference type="RefSeq" id="WP_070071696.1">
    <property type="nucleotide sequence ID" value="NZ_CP017448.1"/>
</dbReference>
<dbReference type="SUPFAM" id="SSF82693">
    <property type="entry name" value="Multidrug efflux transporter AcrB pore domain, PN1, PN2, PC1 and PC2 subdomains"/>
    <property type="match status" value="3"/>
</dbReference>
<dbReference type="Gene3D" id="3.30.2090.10">
    <property type="entry name" value="Multidrug efflux transporter AcrB TolC docking domain, DN and DC subdomains"/>
    <property type="match status" value="2"/>
</dbReference>